<keyword evidence="2" id="KW-1185">Reference proteome</keyword>
<dbReference type="AlphaFoldDB" id="A0AAN6TAA8"/>
<gene>
    <name evidence="1" type="ORF">N656DRAFT_781315</name>
</gene>
<dbReference type="GeneID" id="89939682"/>
<proteinExistence type="predicted"/>
<organism evidence="1 2">
    <name type="scientific">Canariomyces notabilis</name>
    <dbReference type="NCBI Taxonomy" id="2074819"/>
    <lineage>
        <taxon>Eukaryota</taxon>
        <taxon>Fungi</taxon>
        <taxon>Dikarya</taxon>
        <taxon>Ascomycota</taxon>
        <taxon>Pezizomycotina</taxon>
        <taxon>Sordariomycetes</taxon>
        <taxon>Sordariomycetidae</taxon>
        <taxon>Sordariales</taxon>
        <taxon>Chaetomiaceae</taxon>
        <taxon>Canariomyces</taxon>
    </lineage>
</organism>
<dbReference type="Proteomes" id="UP001302812">
    <property type="component" value="Unassembled WGS sequence"/>
</dbReference>
<dbReference type="RefSeq" id="XP_064668565.1">
    <property type="nucleotide sequence ID" value="XM_064815557.1"/>
</dbReference>
<comment type="caution">
    <text evidence="1">The sequence shown here is derived from an EMBL/GenBank/DDBJ whole genome shotgun (WGS) entry which is preliminary data.</text>
</comment>
<dbReference type="EMBL" id="MU853348">
    <property type="protein sequence ID" value="KAK4110995.1"/>
    <property type="molecule type" value="Genomic_DNA"/>
</dbReference>
<protein>
    <submittedName>
        <fullName evidence="1">Uncharacterized protein</fullName>
    </submittedName>
</protein>
<evidence type="ECO:0000313" key="2">
    <source>
        <dbReference type="Proteomes" id="UP001302812"/>
    </source>
</evidence>
<reference evidence="1" key="1">
    <citation type="journal article" date="2023" name="Mol. Phylogenet. Evol.">
        <title>Genome-scale phylogeny and comparative genomics of the fungal order Sordariales.</title>
        <authorList>
            <person name="Hensen N."/>
            <person name="Bonometti L."/>
            <person name="Westerberg I."/>
            <person name="Brannstrom I.O."/>
            <person name="Guillou S."/>
            <person name="Cros-Aarteil S."/>
            <person name="Calhoun S."/>
            <person name="Haridas S."/>
            <person name="Kuo A."/>
            <person name="Mondo S."/>
            <person name="Pangilinan J."/>
            <person name="Riley R."/>
            <person name="LaButti K."/>
            <person name="Andreopoulos B."/>
            <person name="Lipzen A."/>
            <person name="Chen C."/>
            <person name="Yan M."/>
            <person name="Daum C."/>
            <person name="Ng V."/>
            <person name="Clum A."/>
            <person name="Steindorff A."/>
            <person name="Ohm R.A."/>
            <person name="Martin F."/>
            <person name="Silar P."/>
            <person name="Natvig D.O."/>
            <person name="Lalanne C."/>
            <person name="Gautier V."/>
            <person name="Ament-Velasquez S.L."/>
            <person name="Kruys A."/>
            <person name="Hutchinson M.I."/>
            <person name="Powell A.J."/>
            <person name="Barry K."/>
            <person name="Miller A.N."/>
            <person name="Grigoriev I.V."/>
            <person name="Debuchy R."/>
            <person name="Gladieux P."/>
            <person name="Hiltunen Thoren M."/>
            <person name="Johannesson H."/>
        </authorList>
    </citation>
    <scope>NUCLEOTIDE SEQUENCE</scope>
    <source>
        <strain evidence="1">CBS 508.74</strain>
    </source>
</reference>
<accession>A0AAN6TAA8</accession>
<reference evidence="1" key="2">
    <citation type="submission" date="2023-05" db="EMBL/GenBank/DDBJ databases">
        <authorList>
            <consortium name="Lawrence Berkeley National Laboratory"/>
            <person name="Steindorff A."/>
            <person name="Hensen N."/>
            <person name="Bonometti L."/>
            <person name="Westerberg I."/>
            <person name="Brannstrom I.O."/>
            <person name="Guillou S."/>
            <person name="Cros-Aarteil S."/>
            <person name="Calhoun S."/>
            <person name="Haridas S."/>
            <person name="Kuo A."/>
            <person name="Mondo S."/>
            <person name="Pangilinan J."/>
            <person name="Riley R."/>
            <person name="Labutti K."/>
            <person name="Andreopoulos B."/>
            <person name="Lipzen A."/>
            <person name="Chen C."/>
            <person name="Yanf M."/>
            <person name="Daum C."/>
            <person name="Ng V."/>
            <person name="Clum A."/>
            <person name="Ohm R."/>
            <person name="Martin F."/>
            <person name="Silar P."/>
            <person name="Natvig D."/>
            <person name="Lalanne C."/>
            <person name="Gautier V."/>
            <person name="Ament-Velasquez S.L."/>
            <person name="Kruys A."/>
            <person name="Hutchinson M.I."/>
            <person name="Powell A.J."/>
            <person name="Barry K."/>
            <person name="Miller A.N."/>
            <person name="Grigoriev I.V."/>
            <person name="Debuchy R."/>
            <person name="Gladieux P."/>
            <person name="Thoren M.H."/>
            <person name="Johannesson H."/>
        </authorList>
    </citation>
    <scope>NUCLEOTIDE SEQUENCE</scope>
    <source>
        <strain evidence="1">CBS 508.74</strain>
    </source>
</reference>
<name>A0AAN6TAA8_9PEZI</name>
<evidence type="ECO:0000313" key="1">
    <source>
        <dbReference type="EMBL" id="KAK4110995.1"/>
    </source>
</evidence>
<sequence>MAPLVPRMHVFEIADFPWFPNFLRAYFQAALTAAWTTHVPILQSSSPASLVAGLLTTHLGDNRTETNIHDYVFIDFCAGGGGPTPSIERHVNIDQQRENIELPEPVQFVLTDLHPHVELWSQAATQSPNLSYVRESVDASRAPRDLTARYTRQGKKKVFRLFNLAFHHFDDALARRILRDTVEGSHGFG</sequence>